<dbReference type="EMBL" id="BGPR01138294">
    <property type="protein sequence ID" value="GBN61820.1"/>
    <property type="molecule type" value="Genomic_DNA"/>
</dbReference>
<evidence type="ECO:0000313" key="1">
    <source>
        <dbReference type="EMBL" id="GBN61820.1"/>
    </source>
</evidence>
<keyword evidence="3" id="KW-1185">Reference proteome</keyword>
<gene>
    <name evidence="1" type="ORF">AVEN_564_1</name>
    <name evidence="2" type="ORF">AVEN_62880_1</name>
</gene>
<comment type="caution">
    <text evidence="1">The sequence shown here is derived from an EMBL/GenBank/DDBJ whole genome shotgun (WGS) entry which is preliminary data.</text>
</comment>
<name>A0A4Y2QFJ1_ARAVE</name>
<organism evidence="1 3">
    <name type="scientific">Araneus ventricosus</name>
    <name type="common">Orbweaver spider</name>
    <name type="synonym">Epeira ventricosa</name>
    <dbReference type="NCBI Taxonomy" id="182803"/>
    <lineage>
        <taxon>Eukaryota</taxon>
        <taxon>Metazoa</taxon>
        <taxon>Ecdysozoa</taxon>
        <taxon>Arthropoda</taxon>
        <taxon>Chelicerata</taxon>
        <taxon>Arachnida</taxon>
        <taxon>Araneae</taxon>
        <taxon>Araneomorphae</taxon>
        <taxon>Entelegynae</taxon>
        <taxon>Araneoidea</taxon>
        <taxon>Araneidae</taxon>
        <taxon>Araneus</taxon>
    </lineage>
</organism>
<proteinExistence type="predicted"/>
<dbReference type="Proteomes" id="UP000499080">
    <property type="component" value="Unassembled WGS sequence"/>
</dbReference>
<accession>A0A4Y2QFJ1</accession>
<evidence type="ECO:0000313" key="3">
    <source>
        <dbReference type="Proteomes" id="UP000499080"/>
    </source>
</evidence>
<reference evidence="1 3" key="1">
    <citation type="journal article" date="2019" name="Sci. Rep.">
        <title>Orb-weaving spider Araneus ventricosus genome elucidates the spidroin gene catalogue.</title>
        <authorList>
            <person name="Kono N."/>
            <person name="Nakamura H."/>
            <person name="Ohtoshi R."/>
            <person name="Moran D.A.P."/>
            <person name="Shinohara A."/>
            <person name="Yoshida Y."/>
            <person name="Fujiwara M."/>
            <person name="Mori M."/>
            <person name="Tomita M."/>
            <person name="Arakawa K."/>
        </authorList>
    </citation>
    <scope>NUCLEOTIDE SEQUENCE [LARGE SCALE GENOMIC DNA]</scope>
</reference>
<sequence>DSRLSGTTKKKKGSADCGRWNAREDRILLNPSYCNGLVQPTLSPARLQLDCSENADEEEVEQWINEDSTLDCCEVLSDDDIVSCVTYGSEETRNFRRMP</sequence>
<dbReference type="EMBL" id="BGPR01138305">
    <property type="protein sequence ID" value="GBN61848.1"/>
    <property type="molecule type" value="Genomic_DNA"/>
</dbReference>
<dbReference type="AlphaFoldDB" id="A0A4Y2QFJ1"/>
<protein>
    <submittedName>
        <fullName evidence="1">Uncharacterized protein</fullName>
    </submittedName>
</protein>
<feature type="non-terminal residue" evidence="1">
    <location>
        <position position="1"/>
    </location>
</feature>
<evidence type="ECO:0000313" key="2">
    <source>
        <dbReference type="EMBL" id="GBN61848.1"/>
    </source>
</evidence>